<dbReference type="PANTHER" id="PTHR43794">
    <property type="entry name" value="AMINOHYDROLASE SSNA-RELATED"/>
    <property type="match status" value="1"/>
</dbReference>
<dbReference type="InterPro" id="IPR011059">
    <property type="entry name" value="Metal-dep_hydrolase_composite"/>
</dbReference>
<dbReference type="RefSeq" id="WP_379767623.1">
    <property type="nucleotide sequence ID" value="NZ_JBHSXI010000010.1"/>
</dbReference>
<evidence type="ECO:0000256" key="4">
    <source>
        <dbReference type="HAMAP-Rule" id="MF_01281"/>
    </source>
</evidence>
<dbReference type="SUPFAM" id="SSF51338">
    <property type="entry name" value="Composite domain of metallo-dependent hydrolases"/>
    <property type="match status" value="2"/>
</dbReference>
<keyword evidence="7" id="KW-1185">Reference proteome</keyword>
<evidence type="ECO:0000259" key="5">
    <source>
        <dbReference type="Pfam" id="PF01979"/>
    </source>
</evidence>
<dbReference type="Gene3D" id="2.30.40.10">
    <property type="entry name" value="Urease, subunit C, domain 1"/>
    <property type="match status" value="1"/>
</dbReference>
<feature type="binding site" evidence="4">
    <location>
        <position position="227"/>
    </location>
    <ligand>
        <name>Zn(2+)</name>
        <dbReference type="ChEBI" id="CHEBI:29105"/>
    </ligand>
</feature>
<evidence type="ECO:0000256" key="1">
    <source>
        <dbReference type="ARBA" id="ARBA00022723"/>
    </source>
</evidence>
<dbReference type="EC" id="3.5.4.31" evidence="4"/>
<evidence type="ECO:0000313" key="7">
    <source>
        <dbReference type="Proteomes" id="UP001596333"/>
    </source>
</evidence>
<dbReference type="Gene3D" id="3.20.20.140">
    <property type="entry name" value="Metal-dependent hydrolases"/>
    <property type="match status" value="1"/>
</dbReference>
<dbReference type="EC" id="3.5.4.28" evidence="4"/>
<dbReference type="GO" id="GO:0090614">
    <property type="term" value="F:5'-methylthioadenosine deaminase activity"/>
    <property type="evidence" value="ECO:0007669"/>
    <property type="project" value="UniProtKB-UniRule"/>
</dbReference>
<evidence type="ECO:0000256" key="2">
    <source>
        <dbReference type="ARBA" id="ARBA00022801"/>
    </source>
</evidence>
<comment type="cofactor">
    <cofactor evidence="4">
        <name>Zn(2+)</name>
        <dbReference type="ChEBI" id="CHEBI:29105"/>
    </cofactor>
    <text evidence="4">Binds 1 zinc ion per subunit.</text>
</comment>
<dbReference type="GO" id="GO:0050270">
    <property type="term" value="F:S-adenosylhomocysteine deaminase activity"/>
    <property type="evidence" value="ECO:0007669"/>
    <property type="project" value="UniProtKB-UniRule"/>
</dbReference>
<name>A0ABD5UI90_9EURY</name>
<keyword evidence="2 4" id="KW-0378">Hydrolase</keyword>
<dbReference type="EMBL" id="JBHSXI010000010">
    <property type="protein sequence ID" value="MFC6889205.1"/>
    <property type="molecule type" value="Genomic_DNA"/>
</dbReference>
<dbReference type="SUPFAM" id="SSF51556">
    <property type="entry name" value="Metallo-dependent hydrolases"/>
    <property type="match status" value="1"/>
</dbReference>
<feature type="binding site" evidence="4">
    <location>
        <position position="200"/>
    </location>
    <ligand>
        <name>substrate</name>
    </ligand>
</feature>
<dbReference type="AlphaFoldDB" id="A0ABD5UI90"/>
<accession>A0ABD5UI90</accession>
<feature type="binding site" evidence="4">
    <location>
        <position position="80"/>
    </location>
    <ligand>
        <name>Zn(2+)</name>
        <dbReference type="ChEBI" id="CHEBI:29105"/>
    </ligand>
</feature>
<comment type="catalytic activity">
    <reaction evidence="4">
        <text>S-methyl-5'-thioadenosine + H2O + H(+) = S-methyl-5'-thioinosine + NH4(+)</text>
        <dbReference type="Rhea" id="RHEA:25025"/>
        <dbReference type="ChEBI" id="CHEBI:15377"/>
        <dbReference type="ChEBI" id="CHEBI:15378"/>
        <dbReference type="ChEBI" id="CHEBI:17509"/>
        <dbReference type="ChEBI" id="CHEBI:28938"/>
        <dbReference type="ChEBI" id="CHEBI:48595"/>
        <dbReference type="EC" id="3.5.4.31"/>
    </reaction>
</comment>
<dbReference type="InterPro" id="IPR050287">
    <property type="entry name" value="MTA/SAH_deaminase"/>
</dbReference>
<comment type="similarity">
    <text evidence="4">Belongs to the metallo-dependent hydrolases superfamily. MTA/SAH deaminase family.</text>
</comment>
<feature type="binding site" evidence="4">
    <location>
        <position position="107"/>
    </location>
    <ligand>
        <name>substrate</name>
    </ligand>
</feature>
<evidence type="ECO:0000256" key="3">
    <source>
        <dbReference type="ARBA" id="ARBA00022833"/>
    </source>
</evidence>
<dbReference type="GO" id="GO:0046872">
    <property type="term" value="F:metal ion binding"/>
    <property type="evidence" value="ECO:0007669"/>
    <property type="project" value="UniProtKB-KW"/>
</dbReference>
<keyword evidence="1 4" id="KW-0479">Metal-binding</keyword>
<dbReference type="InterPro" id="IPR032466">
    <property type="entry name" value="Metal_Hydrolase"/>
</dbReference>
<comment type="catalytic activity">
    <reaction evidence="4">
        <text>S-adenosyl-L-homocysteine + H2O + H(+) = S-inosyl-L-homocysteine + NH4(+)</text>
        <dbReference type="Rhea" id="RHEA:20716"/>
        <dbReference type="ChEBI" id="CHEBI:15377"/>
        <dbReference type="ChEBI" id="CHEBI:15378"/>
        <dbReference type="ChEBI" id="CHEBI:28938"/>
        <dbReference type="ChEBI" id="CHEBI:57856"/>
        <dbReference type="ChEBI" id="CHEBI:57985"/>
        <dbReference type="EC" id="3.5.4.28"/>
    </reaction>
</comment>
<proteinExistence type="inferred from homology"/>
<dbReference type="CDD" id="cd01298">
    <property type="entry name" value="ATZ_TRZ_like"/>
    <property type="match status" value="1"/>
</dbReference>
<evidence type="ECO:0000313" key="6">
    <source>
        <dbReference type="EMBL" id="MFC6889205.1"/>
    </source>
</evidence>
<comment type="function">
    <text evidence="4">Catalyzes the deamination of 5-methylthioadenosine and S-adenosyl-L-homocysteine into 5-methylthioinosine and S-inosyl-L-homocysteine, respectively. Is also able to deaminate adenosine.</text>
</comment>
<keyword evidence="3 4" id="KW-0862">Zinc</keyword>
<feature type="binding site" evidence="4">
    <location>
        <position position="78"/>
    </location>
    <ligand>
        <name>Zn(2+)</name>
        <dbReference type="ChEBI" id="CHEBI:29105"/>
    </ligand>
</feature>
<dbReference type="InterPro" id="IPR023512">
    <property type="entry name" value="Deaminase_MtaD/DadD"/>
</dbReference>
<dbReference type="HAMAP" id="MF_01281">
    <property type="entry name" value="MTA_SAH_deamin"/>
    <property type="match status" value="1"/>
</dbReference>
<comment type="caution">
    <text evidence="6">The sequence shown here is derived from an EMBL/GenBank/DDBJ whole genome shotgun (WGS) entry which is preliminary data.</text>
</comment>
<feature type="binding site" evidence="4">
    <location>
        <position position="315"/>
    </location>
    <ligand>
        <name>substrate</name>
    </ligand>
</feature>
<comment type="caution">
    <text evidence="4">Lacks conserved residue(s) required for the propagation of feature annotation.</text>
</comment>
<dbReference type="InterPro" id="IPR006680">
    <property type="entry name" value="Amidohydro-rel"/>
</dbReference>
<feature type="binding site" evidence="4">
    <location>
        <position position="315"/>
    </location>
    <ligand>
        <name>Zn(2+)</name>
        <dbReference type="ChEBI" id="CHEBI:29105"/>
    </ligand>
</feature>
<dbReference type="Pfam" id="PF01979">
    <property type="entry name" value="Amidohydro_1"/>
    <property type="match status" value="1"/>
</dbReference>
<dbReference type="FunFam" id="3.20.20.140:FF:000014">
    <property type="entry name" value="5-methylthioadenosine/S-adenosylhomocysteine deaminase"/>
    <property type="match status" value="1"/>
</dbReference>
<protein>
    <recommendedName>
        <fullName evidence="4">5-methylthioadenosine/S-adenosylhomocysteine deaminase</fullName>
        <shortName evidence="4">MTA/SAH deaminase</shortName>
        <ecNumber evidence="4">3.5.4.28</ecNumber>
        <ecNumber evidence="4">3.5.4.31</ecNumber>
    </recommendedName>
</protein>
<feature type="domain" description="Amidohydrolase-related" evidence="5">
    <location>
        <begin position="69"/>
        <end position="416"/>
    </location>
</feature>
<organism evidence="6 7">
    <name type="scientific">Halorubrum trueperi</name>
    <dbReference type="NCBI Taxonomy" id="2004704"/>
    <lineage>
        <taxon>Archaea</taxon>
        <taxon>Methanobacteriati</taxon>
        <taxon>Methanobacteriota</taxon>
        <taxon>Stenosarchaea group</taxon>
        <taxon>Halobacteria</taxon>
        <taxon>Halobacteriales</taxon>
        <taxon>Haloferacaceae</taxon>
        <taxon>Halorubrum</taxon>
    </lineage>
</organism>
<reference evidence="6 7" key="1">
    <citation type="journal article" date="2019" name="Int. J. Syst. Evol. Microbiol.">
        <title>The Global Catalogue of Microorganisms (GCM) 10K type strain sequencing project: providing services to taxonomists for standard genome sequencing and annotation.</title>
        <authorList>
            <consortium name="The Broad Institute Genomics Platform"/>
            <consortium name="The Broad Institute Genome Sequencing Center for Infectious Disease"/>
            <person name="Wu L."/>
            <person name="Ma J."/>
        </authorList>
    </citation>
    <scope>NUCLEOTIDE SEQUENCE [LARGE SCALE GENOMIC DNA]</scope>
    <source>
        <strain evidence="6 7">Y73</strain>
    </source>
</reference>
<feature type="binding site" evidence="4">
    <location>
        <position position="230"/>
    </location>
    <ligand>
        <name>substrate</name>
    </ligand>
</feature>
<gene>
    <name evidence="4" type="primary">mtaD</name>
    <name evidence="6" type="ORF">ACFQEY_09290</name>
</gene>
<sequence length="448" mass="46354">MNALRVTGGRVLRPDGRVTESDVTIDRDAGTILAVGEETADGGETAGSGETAAGERTAAEETLDADGGLVIPGLVNAHTHVAMTLLRGYADDKPLDPWLREDIWPAEAALTPDDVEAGAELGALEMIRSGTTAFADMYFAMDRVADVVERAGLRARLGHGVVTVGKDEGDARADVEESLAVASELDGAADGRIRTAFMPHSMTTVGEEYLREGVAEAREAGVPIHLHANETTDEVDPIVDERGERPIAYAADVGALGSDDFFAHGVHLDGSEIDRLAGAGTAVVHCPASNMKLASGMAPVQRLRDAGVTVALGTDGAASNNDLDVFDEMRDAAMLGKLAADDAAAVPAEAVVEMATAGGADALGLPGGRIEPGAAADLAVVDLDAPHLTPVHDPVSHLAYAARGSDVRHTVCDGEVLMRDREVLTLDADAVQERAATAASDLVDRVGE</sequence>
<dbReference type="PANTHER" id="PTHR43794:SF11">
    <property type="entry name" value="AMIDOHYDROLASE-RELATED DOMAIN-CONTAINING PROTEIN"/>
    <property type="match status" value="1"/>
</dbReference>
<dbReference type="Proteomes" id="UP001596333">
    <property type="component" value="Unassembled WGS sequence"/>
</dbReference>